<keyword evidence="1" id="KW-1133">Transmembrane helix</keyword>
<feature type="transmembrane region" description="Helical" evidence="1">
    <location>
        <begin position="314"/>
        <end position="343"/>
    </location>
</feature>
<feature type="transmembrane region" description="Helical" evidence="1">
    <location>
        <begin position="7"/>
        <end position="37"/>
    </location>
</feature>
<proteinExistence type="predicted"/>
<keyword evidence="3" id="KW-1185">Reference proteome</keyword>
<name>A0A552X0D7_9GAMM</name>
<dbReference type="EMBL" id="VJWL01000004">
    <property type="protein sequence ID" value="TRW48053.1"/>
    <property type="molecule type" value="Genomic_DNA"/>
</dbReference>
<feature type="transmembrane region" description="Helical" evidence="1">
    <location>
        <begin position="143"/>
        <end position="160"/>
    </location>
</feature>
<gene>
    <name evidence="2" type="ORF">FM042_10355</name>
</gene>
<comment type="caution">
    <text evidence="2">The sequence shown here is derived from an EMBL/GenBank/DDBJ whole genome shotgun (WGS) entry which is preliminary data.</text>
</comment>
<dbReference type="PANTHER" id="PTHR30354:SF7">
    <property type="entry name" value="BLL7963 PROTEIN"/>
    <property type="match status" value="1"/>
</dbReference>
<dbReference type="GO" id="GO:0015128">
    <property type="term" value="F:gluconate transmembrane transporter activity"/>
    <property type="evidence" value="ECO:0007669"/>
    <property type="project" value="InterPro"/>
</dbReference>
<dbReference type="PANTHER" id="PTHR30354">
    <property type="entry name" value="GNT FAMILY GLUCONATE TRANSPORTER"/>
    <property type="match status" value="1"/>
</dbReference>
<feature type="transmembrane region" description="Helical" evidence="1">
    <location>
        <begin position="242"/>
        <end position="263"/>
    </location>
</feature>
<dbReference type="OrthoDB" id="86125at2"/>
<organism evidence="2 3">
    <name type="scientific">Aliidiomarina halalkaliphila</name>
    <dbReference type="NCBI Taxonomy" id="2593535"/>
    <lineage>
        <taxon>Bacteria</taxon>
        <taxon>Pseudomonadati</taxon>
        <taxon>Pseudomonadota</taxon>
        <taxon>Gammaproteobacteria</taxon>
        <taxon>Alteromonadales</taxon>
        <taxon>Idiomarinaceae</taxon>
        <taxon>Aliidiomarina</taxon>
    </lineage>
</organism>
<feature type="transmembrane region" description="Helical" evidence="1">
    <location>
        <begin position="181"/>
        <end position="201"/>
    </location>
</feature>
<keyword evidence="1" id="KW-0812">Transmembrane</keyword>
<dbReference type="GO" id="GO:0005886">
    <property type="term" value="C:plasma membrane"/>
    <property type="evidence" value="ECO:0007669"/>
    <property type="project" value="TreeGrafter"/>
</dbReference>
<evidence type="ECO:0000313" key="2">
    <source>
        <dbReference type="EMBL" id="TRW48053.1"/>
    </source>
</evidence>
<feature type="transmembrane region" description="Helical" evidence="1">
    <location>
        <begin position="101"/>
        <end position="123"/>
    </location>
</feature>
<dbReference type="InterPro" id="IPR003474">
    <property type="entry name" value="Glcn_transporter"/>
</dbReference>
<protein>
    <submittedName>
        <fullName evidence="2">GntP family permease</fullName>
    </submittedName>
</protein>
<dbReference type="Proteomes" id="UP000320359">
    <property type="component" value="Unassembled WGS sequence"/>
</dbReference>
<evidence type="ECO:0000313" key="3">
    <source>
        <dbReference type="Proteomes" id="UP000320359"/>
    </source>
</evidence>
<keyword evidence="1" id="KW-0472">Membrane</keyword>
<dbReference type="AlphaFoldDB" id="A0A552X0D7"/>
<feature type="transmembrane region" description="Helical" evidence="1">
    <location>
        <begin position="57"/>
        <end position="80"/>
    </location>
</feature>
<dbReference type="RefSeq" id="WP_143236375.1">
    <property type="nucleotide sequence ID" value="NZ_VJWL01000004.1"/>
</dbReference>
<feature type="transmembrane region" description="Helical" evidence="1">
    <location>
        <begin position="275"/>
        <end position="294"/>
    </location>
</feature>
<evidence type="ECO:0000256" key="1">
    <source>
        <dbReference type="SAM" id="Phobius"/>
    </source>
</evidence>
<feature type="transmembrane region" description="Helical" evidence="1">
    <location>
        <begin position="430"/>
        <end position="453"/>
    </location>
</feature>
<reference evidence="2 3" key="1">
    <citation type="submission" date="2019-07" db="EMBL/GenBank/DDBJ databases">
        <authorList>
            <person name="Yang M."/>
            <person name="Zhao D."/>
            <person name="Xiang H."/>
        </authorList>
    </citation>
    <scope>NUCLEOTIDE SEQUENCE [LARGE SCALE GENOMIC DNA]</scope>
    <source>
        <strain evidence="2 3">IM1326</strain>
    </source>
</reference>
<accession>A0A552X0D7</accession>
<sequence>MIGHIGLILGLALLIVLALRGVNILLAVLLSVLVIGLTNGMAFQEIFLDYFPFGASGAFTFAGNFLLLFLCGALFGRIMAASHAAQGVAMGITRRLGAKRALLIAMLVCALLTYGGVVVFVVIFTMYPIGVTLMREANIPRRLYAAAIALGAGTFTMTALPGTPSIHNVIAARSLGTDLFAGGWLGLVAGVLMAVLGMWYLERQWRLATAQGEGYEATPKDEQMAALAPSSDQSLPSLRKSILPIVLVLGMIAIPRLLLMSGVQAEWIQFALTQPVLWASFALLSGTIFCYLLFPPVRKNFVRSAGQGADDALLPLINTAAVIGFGGVVIQTAGFHGFAAWLLELPLPPLVSVFLSANLISGITASASGGLQIFMSSLAPAYLEAGVAPELLHRIANLAAGGLDSLPHSGAVIALFTLMGLTHKEAYRDIFVVTVLVPLMAALVVVALAMLFFG</sequence>